<accession>A0A085NE33</accession>
<gene>
    <name evidence="1" type="ORF">M514_20024</name>
</gene>
<sequence>MVAPLVSETVARATDENVVVLIDKPELVKRAQLALYAKANNYIVYQLQRKYSSRHHCAAIVIADVAVKFIVAKNSCSIKNYEFHPWIVVSAPINGSTIDAIVIKSSTVNSCVTLHFIDRIIDVTPRVQIQQDVDYPDSPRNKFALEHYVNIAHFI</sequence>
<protein>
    <submittedName>
        <fullName evidence="1">Uncharacterized protein</fullName>
    </submittedName>
</protein>
<proteinExistence type="predicted"/>
<dbReference type="EMBL" id="KL367511">
    <property type="protein sequence ID" value="KFD67729.1"/>
    <property type="molecule type" value="Genomic_DNA"/>
</dbReference>
<reference evidence="1" key="1">
    <citation type="journal article" date="2014" name="Nat. Genet.">
        <title>Genome and transcriptome of the porcine whipworm Trichuris suis.</title>
        <authorList>
            <person name="Jex A.R."/>
            <person name="Nejsum P."/>
            <person name="Schwarz E.M."/>
            <person name="Hu L."/>
            <person name="Young N.D."/>
            <person name="Hall R.S."/>
            <person name="Korhonen P.K."/>
            <person name="Liao S."/>
            <person name="Thamsborg S."/>
            <person name="Xia J."/>
            <person name="Xu P."/>
            <person name="Wang S."/>
            <person name="Scheerlinck J.P."/>
            <person name="Hofmann A."/>
            <person name="Sternberg P.W."/>
            <person name="Wang J."/>
            <person name="Gasser R.B."/>
        </authorList>
    </citation>
    <scope>NUCLEOTIDE SEQUENCE [LARGE SCALE GENOMIC DNA]</scope>
    <source>
        <strain evidence="1">DCEP-RM93F</strain>
    </source>
</reference>
<dbReference type="Proteomes" id="UP000030758">
    <property type="component" value="Unassembled WGS sequence"/>
</dbReference>
<dbReference type="AlphaFoldDB" id="A0A085NE33"/>
<evidence type="ECO:0000313" key="1">
    <source>
        <dbReference type="EMBL" id="KFD67729.1"/>
    </source>
</evidence>
<name>A0A085NE33_9BILA</name>
<organism evidence="1">
    <name type="scientific">Trichuris suis</name>
    <name type="common">pig whipworm</name>
    <dbReference type="NCBI Taxonomy" id="68888"/>
    <lineage>
        <taxon>Eukaryota</taxon>
        <taxon>Metazoa</taxon>
        <taxon>Ecdysozoa</taxon>
        <taxon>Nematoda</taxon>
        <taxon>Enoplea</taxon>
        <taxon>Dorylaimia</taxon>
        <taxon>Trichinellida</taxon>
        <taxon>Trichuridae</taxon>
        <taxon>Trichuris</taxon>
    </lineage>
</organism>